<dbReference type="Pfam" id="PF07452">
    <property type="entry name" value="CHRD"/>
    <property type="match status" value="1"/>
</dbReference>
<feature type="chain" id="PRO_5038920173" description="CHRD domain-containing protein" evidence="1">
    <location>
        <begin position="21"/>
        <end position="191"/>
    </location>
</feature>
<dbReference type="Proteomes" id="UP000649753">
    <property type="component" value="Unassembled WGS sequence"/>
</dbReference>
<evidence type="ECO:0000259" key="2">
    <source>
        <dbReference type="SMART" id="SM00754"/>
    </source>
</evidence>
<dbReference type="RefSeq" id="WP_192769417.1">
    <property type="nucleotide sequence ID" value="NZ_JADBEB010000001.1"/>
</dbReference>
<comment type="caution">
    <text evidence="3">The sequence shown here is derived from an EMBL/GenBank/DDBJ whole genome shotgun (WGS) entry which is preliminary data.</text>
</comment>
<keyword evidence="4" id="KW-1185">Reference proteome</keyword>
<sequence length="191" mass="20331">MMIGRWRGLAVTLIAVLAAAAGTARLAYGHAERQGDDDENRRWSIQRERLSGYQETPLTLSTTGTGRFTLTIDEDAREITYRLSYDALEGDITQAHIHFGGRAQSGGISVFLCTNLGNGPAGTQACPADPATVTGTIRPADVLGPAAQGIAAGQFDEVLAALRVGATYVNVHSSLYPGGEIRAQVGRHHYH</sequence>
<dbReference type="EMBL" id="JADBEB010000001">
    <property type="protein sequence ID" value="MBE1490068.1"/>
    <property type="molecule type" value="Genomic_DNA"/>
</dbReference>
<gene>
    <name evidence="3" type="ORF">H4W31_005706</name>
</gene>
<dbReference type="InterPro" id="IPR010895">
    <property type="entry name" value="CHRD"/>
</dbReference>
<dbReference type="SMART" id="SM00754">
    <property type="entry name" value="CHRD"/>
    <property type="match status" value="1"/>
</dbReference>
<proteinExistence type="predicted"/>
<keyword evidence="1" id="KW-0732">Signal</keyword>
<feature type="domain" description="CHRD" evidence="2">
    <location>
        <begin position="44"/>
        <end position="187"/>
    </location>
</feature>
<protein>
    <recommendedName>
        <fullName evidence="2">CHRD domain-containing protein</fullName>
    </recommendedName>
</protein>
<evidence type="ECO:0000256" key="1">
    <source>
        <dbReference type="SAM" id="SignalP"/>
    </source>
</evidence>
<evidence type="ECO:0000313" key="3">
    <source>
        <dbReference type="EMBL" id="MBE1490068.1"/>
    </source>
</evidence>
<reference evidence="3" key="1">
    <citation type="submission" date="2020-10" db="EMBL/GenBank/DDBJ databases">
        <title>Sequencing the genomes of 1000 actinobacteria strains.</title>
        <authorList>
            <person name="Klenk H.-P."/>
        </authorList>
    </citation>
    <scope>NUCLEOTIDE SEQUENCE</scope>
    <source>
        <strain evidence="3">DSM 46832</strain>
    </source>
</reference>
<dbReference type="AlphaFoldDB" id="A0A927M8E1"/>
<evidence type="ECO:0000313" key="4">
    <source>
        <dbReference type="Proteomes" id="UP000649753"/>
    </source>
</evidence>
<name>A0A927M8E1_9ACTN</name>
<accession>A0A927M8E1</accession>
<organism evidence="3 4">
    <name type="scientific">Plantactinospora soyae</name>
    <dbReference type="NCBI Taxonomy" id="1544732"/>
    <lineage>
        <taxon>Bacteria</taxon>
        <taxon>Bacillati</taxon>
        <taxon>Actinomycetota</taxon>
        <taxon>Actinomycetes</taxon>
        <taxon>Micromonosporales</taxon>
        <taxon>Micromonosporaceae</taxon>
        <taxon>Plantactinospora</taxon>
    </lineage>
</organism>
<feature type="signal peptide" evidence="1">
    <location>
        <begin position="1"/>
        <end position="20"/>
    </location>
</feature>